<comment type="caution">
    <text evidence="1">The sequence shown here is derived from an EMBL/GenBank/DDBJ whole genome shotgun (WGS) entry which is preliminary data.</text>
</comment>
<reference evidence="1 2" key="1">
    <citation type="journal article" date="2016" name="Nat. Commun.">
        <title>Thousands of microbial genomes shed light on interconnected biogeochemical processes in an aquifer system.</title>
        <authorList>
            <person name="Anantharaman K."/>
            <person name="Brown C.T."/>
            <person name="Hug L.A."/>
            <person name="Sharon I."/>
            <person name="Castelle C.J."/>
            <person name="Probst A.J."/>
            <person name="Thomas B.C."/>
            <person name="Singh A."/>
            <person name="Wilkins M.J."/>
            <person name="Karaoz U."/>
            <person name="Brodie E.L."/>
            <person name="Williams K.H."/>
            <person name="Hubbard S.S."/>
            <person name="Banfield J.F."/>
        </authorList>
    </citation>
    <scope>NUCLEOTIDE SEQUENCE [LARGE SCALE GENOMIC DNA]</scope>
</reference>
<dbReference type="AlphaFoldDB" id="A0A1G2BQ77"/>
<evidence type="ECO:0000313" key="2">
    <source>
        <dbReference type="Proteomes" id="UP000177349"/>
    </source>
</evidence>
<name>A0A1G2BQ77_9BACT</name>
<evidence type="ECO:0000313" key="1">
    <source>
        <dbReference type="EMBL" id="OGY90729.1"/>
    </source>
</evidence>
<gene>
    <name evidence="1" type="ORF">A3B31_03650</name>
</gene>
<dbReference type="Proteomes" id="UP000177349">
    <property type="component" value="Unassembled WGS sequence"/>
</dbReference>
<evidence type="ECO:0008006" key="3">
    <source>
        <dbReference type="Google" id="ProtNLM"/>
    </source>
</evidence>
<dbReference type="EMBL" id="MHKN01000058">
    <property type="protein sequence ID" value="OGY90729.1"/>
    <property type="molecule type" value="Genomic_DNA"/>
</dbReference>
<proteinExistence type="predicted"/>
<organism evidence="1 2">
    <name type="scientific">Candidatus Komeilibacteria bacterium RIFCSPLOWO2_01_FULL_53_11</name>
    <dbReference type="NCBI Taxonomy" id="1798552"/>
    <lineage>
        <taxon>Bacteria</taxon>
        <taxon>Candidatus Komeiliibacteriota</taxon>
    </lineage>
</organism>
<accession>A0A1G2BQ77</accession>
<sequence>MKINALALDRSYLQLMKLVCIVLIFAFVLPSLMLYIGFVSAANTTDFSQTINAGSLSVDIVDADGTTVGSPSVSFSSMTFSFDKASTTGTFGAAAQKVRLSNPTGTATWSVTVAATSGATATWSDGGSNTFDFNDPAFADDGGDTDTKGGRLAVDPSGGTIAGVNGCSTTNVSAGSSSAFSEGATNSITLFSASSGAATYCRWDLTGVSLTQSIPAQQAGATYTLNMTLTAS</sequence>
<protein>
    <recommendedName>
        <fullName evidence="3">WxL domain-containing protein</fullName>
    </recommendedName>
</protein>